<dbReference type="RefSeq" id="WP_394824405.1">
    <property type="nucleotide sequence ID" value="NZ_CP089984.1"/>
</dbReference>
<evidence type="ECO:0000256" key="7">
    <source>
        <dbReference type="ARBA" id="ARBA00023136"/>
    </source>
</evidence>
<feature type="transmembrane region" description="Helical" evidence="8">
    <location>
        <begin position="386"/>
        <end position="405"/>
    </location>
</feature>
<evidence type="ECO:0000256" key="6">
    <source>
        <dbReference type="ARBA" id="ARBA00022989"/>
    </source>
</evidence>
<evidence type="ECO:0000256" key="5">
    <source>
        <dbReference type="ARBA" id="ARBA00022692"/>
    </source>
</evidence>
<reference evidence="10 11" key="1">
    <citation type="submission" date="2021-12" db="EMBL/GenBank/DDBJ databases">
        <title>Discovery of the Pendulisporaceae a myxobacterial family with distinct sporulation behavior and unique specialized metabolism.</title>
        <authorList>
            <person name="Garcia R."/>
            <person name="Popoff A."/>
            <person name="Bader C.D."/>
            <person name="Loehr J."/>
            <person name="Walesch S."/>
            <person name="Walt C."/>
            <person name="Boldt J."/>
            <person name="Bunk B."/>
            <person name="Haeckl F.J.F.P.J."/>
            <person name="Gunesch A.P."/>
            <person name="Birkelbach J."/>
            <person name="Nuebel U."/>
            <person name="Pietschmann T."/>
            <person name="Bach T."/>
            <person name="Mueller R."/>
        </authorList>
    </citation>
    <scope>NUCLEOTIDE SEQUENCE [LARGE SCALE GENOMIC DNA]</scope>
    <source>
        <strain evidence="10 11">MSr11954</strain>
    </source>
</reference>
<keyword evidence="11" id="KW-1185">Reference proteome</keyword>
<protein>
    <submittedName>
        <fullName evidence="10">Anion transporter</fullName>
    </submittedName>
</protein>
<evidence type="ECO:0000256" key="2">
    <source>
        <dbReference type="ARBA" id="ARBA00009843"/>
    </source>
</evidence>
<feature type="transmembrane region" description="Helical" evidence="8">
    <location>
        <begin position="230"/>
        <end position="254"/>
    </location>
</feature>
<dbReference type="CDD" id="cd01117">
    <property type="entry name" value="YbiR_permease"/>
    <property type="match status" value="1"/>
</dbReference>
<keyword evidence="3" id="KW-0813">Transport</keyword>
<dbReference type="PANTHER" id="PTHR43302:SF5">
    <property type="entry name" value="TRANSPORTER ARSB-RELATED"/>
    <property type="match status" value="1"/>
</dbReference>
<organism evidence="10 11">
    <name type="scientific">Pendulispora albinea</name>
    <dbReference type="NCBI Taxonomy" id="2741071"/>
    <lineage>
        <taxon>Bacteria</taxon>
        <taxon>Pseudomonadati</taxon>
        <taxon>Myxococcota</taxon>
        <taxon>Myxococcia</taxon>
        <taxon>Myxococcales</taxon>
        <taxon>Sorangiineae</taxon>
        <taxon>Pendulisporaceae</taxon>
        <taxon>Pendulispora</taxon>
    </lineage>
</organism>
<name>A0ABZ2LVN0_9BACT</name>
<dbReference type="Proteomes" id="UP001370348">
    <property type="component" value="Chromosome"/>
</dbReference>
<comment type="similarity">
    <text evidence="2">Belongs to the CitM (TC 2.A.11) transporter family.</text>
</comment>
<dbReference type="Pfam" id="PF03600">
    <property type="entry name" value="CitMHS"/>
    <property type="match status" value="1"/>
</dbReference>
<feature type="transmembrane region" description="Helical" evidence="8">
    <location>
        <begin position="93"/>
        <end position="124"/>
    </location>
</feature>
<proteinExistence type="inferred from homology"/>
<feature type="transmembrane region" description="Helical" evidence="8">
    <location>
        <begin position="304"/>
        <end position="328"/>
    </location>
</feature>
<feature type="transmembrane region" description="Helical" evidence="8">
    <location>
        <begin position="176"/>
        <end position="196"/>
    </location>
</feature>
<feature type="transmembrane region" description="Helical" evidence="8">
    <location>
        <begin position="29"/>
        <end position="47"/>
    </location>
</feature>
<feature type="transmembrane region" description="Helical" evidence="8">
    <location>
        <begin position="266"/>
        <end position="284"/>
    </location>
</feature>
<accession>A0ABZ2LVN0</accession>
<feature type="transmembrane region" description="Helical" evidence="8">
    <location>
        <begin position="340"/>
        <end position="366"/>
    </location>
</feature>
<dbReference type="PANTHER" id="PTHR43302">
    <property type="entry name" value="TRANSPORTER ARSB-RELATED"/>
    <property type="match status" value="1"/>
</dbReference>
<evidence type="ECO:0000256" key="4">
    <source>
        <dbReference type="ARBA" id="ARBA00022475"/>
    </source>
</evidence>
<comment type="subcellular location">
    <subcellularLocation>
        <location evidence="1">Cell membrane</location>
        <topology evidence="1">Multi-pass membrane protein</topology>
    </subcellularLocation>
</comment>
<evidence type="ECO:0000259" key="9">
    <source>
        <dbReference type="Pfam" id="PF03600"/>
    </source>
</evidence>
<evidence type="ECO:0000256" key="8">
    <source>
        <dbReference type="SAM" id="Phobius"/>
    </source>
</evidence>
<dbReference type="PRINTS" id="PR00758">
    <property type="entry name" value="ARSENICPUMP"/>
</dbReference>
<keyword evidence="7 8" id="KW-0472">Membrane</keyword>
<keyword evidence="5 8" id="KW-0812">Transmembrane</keyword>
<dbReference type="InterPro" id="IPR000802">
    <property type="entry name" value="Arsenical_pump_ArsB"/>
</dbReference>
<evidence type="ECO:0000313" key="11">
    <source>
        <dbReference type="Proteomes" id="UP001370348"/>
    </source>
</evidence>
<dbReference type="InterPro" id="IPR004680">
    <property type="entry name" value="Cit_transptr-like_dom"/>
</dbReference>
<evidence type="ECO:0000256" key="3">
    <source>
        <dbReference type="ARBA" id="ARBA00022448"/>
    </source>
</evidence>
<evidence type="ECO:0000313" key="10">
    <source>
        <dbReference type="EMBL" id="WXB14780.1"/>
    </source>
</evidence>
<sequence>MATEALLIFVFTYVAFSVGRVPGLRSDRVAAAIIGGVLLVVLGVLTLPEAQAAVDGGTLGLLFGMMVLSAALEISGAFNIIGWWVTRRARSPMALLVGISITSAVLSAFLINDVVCIAFTPLVLQIAESLERNPRPYLLALATSSNIGSVAAITGNPQNILIGSLSHISYGRFAQALVPVAVLALVANVATIAFLYRSSLGAPFAPRVEGKAPMVYRRWMWKSGVVGGGVLLAFVAGVPPVIAALFGASMMLLTRAVNPKRLYVRIDWTLLALFTGLFVVVGGIEKAGLAEYLLRILQPLRPESPLGLTIITAILSNVVSNVPAVMVLKSIVPHLPHAESAWLTLAMASTLAGNLTLPGSIATIIVVERAKGRATISLVDFIKVGIPSGLVSLAIGTLWLGWWWLPR</sequence>
<feature type="domain" description="Citrate transporter-like" evidence="9">
    <location>
        <begin position="26"/>
        <end position="352"/>
    </location>
</feature>
<gene>
    <name evidence="10" type="ORF">LZC94_44045</name>
</gene>
<keyword evidence="4" id="KW-1003">Cell membrane</keyword>
<feature type="transmembrane region" description="Helical" evidence="8">
    <location>
        <begin position="59"/>
        <end position="81"/>
    </location>
</feature>
<dbReference type="EMBL" id="CP089984">
    <property type="protein sequence ID" value="WXB14780.1"/>
    <property type="molecule type" value="Genomic_DNA"/>
</dbReference>
<keyword evidence="6 8" id="KW-1133">Transmembrane helix</keyword>
<feature type="transmembrane region" description="Helical" evidence="8">
    <location>
        <begin position="6"/>
        <end position="22"/>
    </location>
</feature>
<evidence type="ECO:0000256" key="1">
    <source>
        <dbReference type="ARBA" id="ARBA00004651"/>
    </source>
</evidence>